<dbReference type="SUPFAM" id="SSF47473">
    <property type="entry name" value="EF-hand"/>
    <property type="match status" value="2"/>
</dbReference>
<keyword evidence="9" id="KW-0472">Membrane</keyword>
<feature type="compositionally biased region" description="Basic and acidic residues" evidence="8">
    <location>
        <begin position="1676"/>
        <end position="1689"/>
    </location>
</feature>
<dbReference type="SMART" id="SM01394">
    <property type="entry name" value="S_100"/>
    <property type="match status" value="2"/>
</dbReference>
<feature type="region of interest" description="Disordered" evidence="8">
    <location>
        <begin position="2269"/>
        <end position="2288"/>
    </location>
</feature>
<feature type="domain" description="EF-hand" evidence="10">
    <location>
        <begin position="49"/>
        <end position="84"/>
    </location>
</feature>
<keyword evidence="2" id="KW-0597">Phosphoprotein</keyword>
<feature type="compositionally biased region" description="Low complexity" evidence="8">
    <location>
        <begin position="219"/>
        <end position="235"/>
    </location>
</feature>
<dbReference type="KEGG" id="dord:105984741"/>
<comment type="similarity">
    <text evidence="7">In the N-terminal section; belongs to the S-100 family.</text>
</comment>
<dbReference type="GeneID" id="105984741"/>
<keyword evidence="11" id="KW-1185">Reference proteome</keyword>
<dbReference type="InterPro" id="IPR011992">
    <property type="entry name" value="EF-hand-dom_pair"/>
</dbReference>
<feature type="compositionally biased region" description="Basic and acidic residues" evidence="8">
    <location>
        <begin position="1780"/>
        <end position="1810"/>
    </location>
</feature>
<evidence type="ECO:0000256" key="2">
    <source>
        <dbReference type="ARBA" id="ARBA00022553"/>
    </source>
</evidence>
<feature type="compositionally biased region" description="Basic and acidic residues" evidence="8">
    <location>
        <begin position="1977"/>
        <end position="1986"/>
    </location>
</feature>
<dbReference type="SMART" id="SM00054">
    <property type="entry name" value="EFh"/>
    <property type="match status" value="2"/>
</dbReference>
<evidence type="ECO:0000256" key="8">
    <source>
        <dbReference type="SAM" id="MobiDB-lite"/>
    </source>
</evidence>
<feature type="compositionally biased region" description="Low complexity" evidence="8">
    <location>
        <begin position="327"/>
        <end position="383"/>
    </location>
</feature>
<feature type="compositionally biased region" description="Low complexity" evidence="8">
    <location>
        <begin position="1296"/>
        <end position="1310"/>
    </location>
</feature>
<evidence type="ECO:0000256" key="4">
    <source>
        <dbReference type="ARBA" id="ARBA00022737"/>
    </source>
</evidence>
<dbReference type="GO" id="GO:0005634">
    <property type="term" value="C:nucleus"/>
    <property type="evidence" value="ECO:0007669"/>
    <property type="project" value="TreeGrafter"/>
</dbReference>
<feature type="region of interest" description="Disordered" evidence="8">
    <location>
        <begin position="1351"/>
        <end position="1436"/>
    </location>
</feature>
<organism evidence="11 12">
    <name type="scientific">Dipodomys ordii</name>
    <name type="common">Ord's kangaroo rat</name>
    <dbReference type="NCBI Taxonomy" id="10020"/>
    <lineage>
        <taxon>Eukaryota</taxon>
        <taxon>Metazoa</taxon>
        <taxon>Chordata</taxon>
        <taxon>Craniata</taxon>
        <taxon>Vertebrata</taxon>
        <taxon>Euteleostomi</taxon>
        <taxon>Mammalia</taxon>
        <taxon>Eutheria</taxon>
        <taxon>Euarchontoglires</taxon>
        <taxon>Glires</taxon>
        <taxon>Rodentia</taxon>
        <taxon>Castorimorpha</taxon>
        <taxon>Heteromyidae</taxon>
        <taxon>Dipodomyinae</taxon>
        <taxon>Dipodomys</taxon>
    </lineage>
</organism>
<dbReference type="GO" id="GO:0005509">
    <property type="term" value="F:calcium ion binding"/>
    <property type="evidence" value="ECO:0007669"/>
    <property type="project" value="InterPro"/>
</dbReference>
<dbReference type="PANTHER" id="PTHR22571:SF24">
    <property type="entry name" value="FILAGGRIN-2"/>
    <property type="match status" value="1"/>
</dbReference>
<feature type="compositionally biased region" description="Polar residues" evidence="8">
    <location>
        <begin position="1941"/>
        <end position="1961"/>
    </location>
</feature>
<feature type="transmembrane region" description="Helical" evidence="9">
    <location>
        <begin position="813"/>
        <end position="837"/>
    </location>
</feature>
<feature type="compositionally biased region" description="Low complexity" evidence="8">
    <location>
        <begin position="479"/>
        <end position="600"/>
    </location>
</feature>
<dbReference type="InterPro" id="IPR052503">
    <property type="entry name" value="S100-fused_Epidermal_Struct"/>
</dbReference>
<proteinExistence type="inferred from homology"/>
<dbReference type="PANTHER" id="PTHR22571">
    <property type="entry name" value="FILAGGRIN-RELATED"/>
    <property type="match status" value="1"/>
</dbReference>
<reference evidence="12" key="1">
    <citation type="submission" date="2025-08" db="UniProtKB">
        <authorList>
            <consortium name="RefSeq"/>
        </authorList>
    </citation>
    <scope>IDENTIFICATION</scope>
    <source>
        <tissue evidence="12">Kidney</tissue>
    </source>
</reference>
<dbReference type="OrthoDB" id="9909924at2759"/>
<feature type="compositionally biased region" description="Basic and acidic residues" evidence="8">
    <location>
        <begin position="187"/>
        <end position="213"/>
    </location>
</feature>
<name>A0A1S3F2M7_DIPOR</name>
<feature type="compositionally biased region" description="Basic residues" evidence="8">
    <location>
        <begin position="98"/>
        <end position="107"/>
    </location>
</feature>
<dbReference type="InParanoid" id="A0A1S3F2M7"/>
<protein>
    <submittedName>
        <fullName evidence="12">Uncharacterized protein LOC105984741</fullName>
    </submittedName>
</protein>
<feature type="compositionally biased region" description="Low complexity" evidence="8">
    <location>
        <begin position="1268"/>
        <end position="1280"/>
    </location>
</feature>
<keyword evidence="9" id="KW-0812">Transmembrane</keyword>
<feature type="compositionally biased region" description="Basic and acidic residues" evidence="8">
    <location>
        <begin position="1929"/>
        <end position="1938"/>
    </location>
</feature>
<feature type="compositionally biased region" description="Acidic residues" evidence="8">
    <location>
        <begin position="1620"/>
        <end position="1629"/>
    </location>
</feature>
<keyword evidence="9" id="KW-1133">Transmembrane helix</keyword>
<evidence type="ECO:0000313" key="11">
    <source>
        <dbReference type="Proteomes" id="UP000081671"/>
    </source>
</evidence>
<keyword evidence="3" id="KW-0479">Metal-binding</keyword>
<dbReference type="InterPro" id="IPR001751">
    <property type="entry name" value="S100/CaBP7/8-like_CS"/>
</dbReference>
<dbReference type="GO" id="GO:0001533">
    <property type="term" value="C:cornified envelope"/>
    <property type="evidence" value="ECO:0007669"/>
    <property type="project" value="TreeGrafter"/>
</dbReference>
<evidence type="ECO:0000256" key="6">
    <source>
        <dbReference type="ARBA" id="ARBA00038258"/>
    </source>
</evidence>
<accession>A0A1S3F2M7</accession>
<dbReference type="InterPro" id="IPR034325">
    <property type="entry name" value="S-100_dom"/>
</dbReference>
<dbReference type="GO" id="GO:0061436">
    <property type="term" value="P:establishment of skin barrier"/>
    <property type="evidence" value="ECO:0007669"/>
    <property type="project" value="TreeGrafter"/>
</dbReference>
<feature type="domain" description="EF-hand" evidence="10">
    <location>
        <begin position="1558"/>
        <end position="1593"/>
    </location>
</feature>
<dbReference type="Proteomes" id="UP000081671">
    <property type="component" value="Unplaced"/>
</dbReference>
<feature type="compositionally biased region" description="Polar residues" evidence="8">
    <location>
        <begin position="177"/>
        <end position="186"/>
    </location>
</feature>
<feature type="compositionally biased region" description="Gly residues" evidence="8">
    <location>
        <begin position="601"/>
        <end position="611"/>
    </location>
</feature>
<evidence type="ECO:0000256" key="3">
    <source>
        <dbReference type="ARBA" id="ARBA00022723"/>
    </source>
</evidence>
<feature type="compositionally biased region" description="Basic and acidic residues" evidence="8">
    <location>
        <begin position="1883"/>
        <end position="1900"/>
    </location>
</feature>
<dbReference type="InterPro" id="IPR002048">
    <property type="entry name" value="EF_hand_dom"/>
</dbReference>
<dbReference type="CDD" id="cd00213">
    <property type="entry name" value="S-100"/>
    <property type="match status" value="1"/>
</dbReference>
<feature type="compositionally biased region" description="Basic and acidic residues" evidence="8">
    <location>
        <begin position="2068"/>
        <end position="2093"/>
    </location>
</feature>
<keyword evidence="5" id="KW-0106">Calcium</keyword>
<feature type="compositionally biased region" description="Low complexity" evidence="8">
    <location>
        <begin position="1830"/>
        <end position="1841"/>
    </location>
</feature>
<comment type="similarity">
    <text evidence="6">Belongs to the S100-fused protein family.</text>
</comment>
<evidence type="ECO:0000256" key="9">
    <source>
        <dbReference type="SAM" id="Phobius"/>
    </source>
</evidence>
<feature type="compositionally biased region" description="Polar residues" evidence="8">
    <location>
        <begin position="1366"/>
        <end position="1379"/>
    </location>
</feature>
<dbReference type="Pfam" id="PF01023">
    <property type="entry name" value="S_100"/>
    <property type="match status" value="2"/>
</dbReference>
<sequence length="2300" mass="247647">MTELLRSVVTIIDIFYKYTKQDEECGTLSKDELKELLEKEFRPILKNPDDPDTVDVIMHMLDRDHDRRLDFTEFLLMVFKLAMACNKVLSKEYCKASGSKKRRRGHQHQKEESETEEESPGPKSGYRHSSWSEGEEQGYSSRGSRGTGKHRYGSNSRRLGRQSELPSSEGSEKSHYRSQSGHSWSSGKDRHGFRSGETGERRNKSHSPSRESGEEYESGSKSSSQGQKGLSQGLKTSEHKSNSSQSKKSGGQKHESSSTSSGNCGRQSHACSYDNSGGCGRPQNTSSSCQAGGFRGQANQSSCTQSCCQSGGHQRQGYGCVSGGQSSGCCQPQPSSCSQSSGQRGHGSRQCGQPQSCGRQQGRSSSQSSCCGQHGSGASQSSSYGPHRSGSCRDSSNCHQKGSSSNEFSKCSQYGSGSGYEQPKTGSSKSSGFGQHGSGSGQSCCGQHGYASSQSSGYGQHGCSSGQSSGFGQHGPGSGQSCCGQQGYASSQSSGYGQHGCSSGQSSGFGQHGSSPSQSTGFGQHGSSSGQSSGLGQHGSSSGQSSGLGQHGSSSGQSSGFGQHGSSSGQSSGFGQHGSSSGQSSGFGQHGSSSGQSSGFGQHGSGSGQSSGLGWHRSSSGQSSGVGQQGSSTSQSSGFGQHGSSSGQSSGLGQHGSSSGQSSGLGQHGSSSGQSSGLGQHGSSSGQSSGLGQHGSSSGQSSGLGQHGSSSGQSSGFGQHGSSSGQSSGLGQHGSSSGQSSGFGQHGSSSGQSSGLGQHGSSSSQSSGLGQHGSSSGQSLASMGLALVSPLVLASMGLALVSPLVLASMGLTLVSPLVLASMGLTLVSPLALAGMGLARVSLLELGNKDLAPISPLVLASMGLALVSPLALASMGLALVSHLDLGSMALAPGTMVQALDSILDSVNKGLDLTMVSMGGHQKRRQDSCHKNNREYLMDKQKTQQRRLRQGMDRFQSLNQAELLGEHPCTVSLLTVKSNQVSHTIRVVPLRARVNLKVNSPHLLDKKESKLLMASREMPGDRANSRMNDPNILAPVHPLEGHILTANQVTQRNIQNSHTIREDPPRARVNLKVNSPHLLGKEDSKVLMTSQEMPGDRASSLIDNPNSPVPDHLLEGHLLTASQVIEKDIHDSHTHNQNPLRTKEDLHREGLDPHNNAGRELLMDRPEIPQDSPNLGMARLQSLIPEEPPGEHPCTVSLLTVKSNQVPHTIREDLLKARVNLKVNSPHLLGKEDSKLLTVSQEMPGDRASSHMVNPNKYDYGQSGFGPSGGSRNSSRNPSPLRSSDRGANTQKSGHTQSFSLSDSAASESSELTGRLVPTYEHSEIYHGHSFDSQNQLESSIVQRQISSHVFSVVPPRELNDTEEHNLTRNQQSTHSLSSDYFESGHRPSIAHHGHSESTSTRKKCGFSTNERQGYSCDQQSDSYEISREKKSQGSSSIHFLYNEDPMENEEYKNMYLSRSATTFGEKSQRKELGFNAAGRMVQHVDKQARGSETRGFYGITVDFDMSEELLPLGAINDKEVNIIINHERPAKDNKIETMSKEELKELLEKEFRAILRNPDDPDTADVFMQILDVDHNDEIDFTEFLLMVLKLAQAYYDSTKKGNLKTAGLKHRRHTHKKEEAEEETDDEEEGTFRRRTSSQSTSNERKVRRKPSRSPSGKGGRHGTSSDRQGGKSQRGKGELHKSQQDSTRKEKRRSHSNDSRNRKHKKSRNQTHDRDENENVYAEWQEPYYTDSYYTEEEEEQLGSRAEKPQSYRGQLDNSADRQPGSSQRQARHSPRGPQESHHREQSGDRPGHPRDRPVQSPSRPERHHQPSVSQDSESEGHPEDSARRPSSAPARSGPSTRQPHRPSAGQTPDRVRHSGSHNRQPEAHEQPDGAPGQPGSRRREQQASRPRQEADSHRQPGAGHRHPAPEPREHRRQGSSFSQASDSEGHSEDSEGHSLSAQHGSGASRGHCQQATQARSGERSENSGPYLYHTYYDEHSDSAPRQHRSATPAARESHREQARDGSRHHDSQESHRFPGTARESHREQARDGSRHHDSQESHRFPGSEAEASQRRPRASSQAGPRSGHEQAQDSERRSGSRQHHEDSRARSESAQGRPGSRGASSPRSGRDQSRDSALHSQESEKSGNPPGRDFSTGVNEDSEGSVHSYSEVEQPLSRSGHRFLSIHGQSSVGWKHGSYGSADYEYGRSGFGKSNSGHVFPTACPLDVDIVGNSKKGPKFGSEHMRTNMSVKIITFLGVVALKMTTISALHPSTDLQEEASLVAEGGSFPETEEKRELPQRETTSLPDSCLGLVDYID</sequence>
<evidence type="ECO:0000256" key="5">
    <source>
        <dbReference type="ARBA" id="ARBA00022837"/>
    </source>
</evidence>
<feature type="compositionally biased region" description="Polar residues" evidence="8">
    <location>
        <begin position="1284"/>
        <end position="1295"/>
    </location>
</feature>
<dbReference type="InterPro" id="IPR013787">
    <property type="entry name" value="S100_Ca-bd_sub"/>
</dbReference>
<dbReference type="PROSITE" id="PS50222">
    <property type="entry name" value="EF_HAND_2"/>
    <property type="match status" value="2"/>
</dbReference>
<evidence type="ECO:0000259" key="10">
    <source>
        <dbReference type="PROSITE" id="PS50222"/>
    </source>
</evidence>
<feature type="region of interest" description="Disordered" evidence="8">
    <location>
        <begin position="1239"/>
        <end position="1311"/>
    </location>
</feature>
<keyword evidence="4" id="KW-0677">Repeat</keyword>
<evidence type="ECO:0000313" key="12">
    <source>
        <dbReference type="RefSeq" id="XP_012870470.1"/>
    </source>
</evidence>
<feature type="region of interest" description="Disordered" evidence="8">
    <location>
        <begin position="1602"/>
        <end position="2156"/>
    </location>
</feature>
<dbReference type="GO" id="GO:0046914">
    <property type="term" value="F:transition metal ion binding"/>
    <property type="evidence" value="ECO:0007669"/>
    <property type="project" value="InterPro"/>
</dbReference>
<feature type="compositionally biased region" description="Basic and acidic residues" evidence="8">
    <location>
        <begin position="1356"/>
        <end position="1365"/>
    </location>
</feature>
<dbReference type="Gene3D" id="1.10.238.10">
    <property type="entry name" value="EF-hand"/>
    <property type="match status" value="2"/>
</dbReference>
<comment type="subcellular location">
    <subcellularLocation>
        <location evidence="1">Cytoplasmic granule</location>
    </subcellularLocation>
</comment>
<feature type="compositionally biased region" description="Basic and acidic residues" evidence="8">
    <location>
        <begin position="1997"/>
        <end position="2047"/>
    </location>
</feature>
<feature type="compositionally biased region" description="Polar residues" evidence="8">
    <location>
        <begin position="392"/>
        <end position="415"/>
    </location>
</feature>
<dbReference type="FunFam" id="1.10.238.10:FF:000133">
    <property type="entry name" value="Filaggrin"/>
    <property type="match status" value="1"/>
</dbReference>
<evidence type="ECO:0000256" key="7">
    <source>
        <dbReference type="ARBA" id="ARBA00060799"/>
    </source>
</evidence>
<dbReference type="PROSITE" id="PS00303">
    <property type="entry name" value="S100_CABP"/>
    <property type="match status" value="2"/>
</dbReference>
<feature type="compositionally biased region" description="Polar residues" evidence="8">
    <location>
        <begin position="259"/>
        <end position="275"/>
    </location>
</feature>
<dbReference type="GO" id="GO:0036457">
    <property type="term" value="C:keratohyalin granule"/>
    <property type="evidence" value="ECO:0007669"/>
    <property type="project" value="TreeGrafter"/>
</dbReference>
<feature type="compositionally biased region" description="Polar residues" evidence="8">
    <location>
        <begin position="1405"/>
        <end position="1422"/>
    </location>
</feature>
<feature type="transmembrane region" description="Helical" evidence="9">
    <location>
        <begin position="780"/>
        <end position="801"/>
    </location>
</feature>
<dbReference type="PROSITE" id="PS00018">
    <property type="entry name" value="EF_HAND_1"/>
    <property type="match status" value="2"/>
</dbReference>
<feature type="region of interest" description="Disordered" evidence="8">
    <location>
        <begin position="96"/>
        <end position="775"/>
    </location>
</feature>
<feature type="compositionally biased region" description="Basic and acidic residues" evidence="8">
    <location>
        <begin position="2110"/>
        <end position="2127"/>
    </location>
</feature>
<feature type="compositionally biased region" description="Low complexity" evidence="8">
    <location>
        <begin position="300"/>
        <end position="319"/>
    </location>
</feature>
<evidence type="ECO:0000256" key="1">
    <source>
        <dbReference type="ARBA" id="ARBA00004463"/>
    </source>
</evidence>
<dbReference type="RefSeq" id="XP_012870470.1">
    <property type="nucleotide sequence ID" value="XM_013015016.1"/>
</dbReference>
<feature type="compositionally biased region" description="Low complexity" evidence="8">
    <location>
        <begin position="2098"/>
        <end position="2109"/>
    </location>
</feature>
<feature type="compositionally biased region" description="Basic and acidic residues" evidence="8">
    <location>
        <begin position="1820"/>
        <end position="1829"/>
    </location>
</feature>
<feature type="compositionally biased region" description="Low complexity" evidence="8">
    <location>
        <begin position="612"/>
        <end position="775"/>
    </location>
</feature>
<feature type="compositionally biased region" description="Low complexity" evidence="8">
    <location>
        <begin position="441"/>
        <end position="471"/>
    </location>
</feature>
<feature type="compositionally biased region" description="Polar residues" evidence="8">
    <location>
        <begin position="127"/>
        <end position="144"/>
    </location>
</feature>
<dbReference type="InterPro" id="IPR018247">
    <property type="entry name" value="EF_Hand_1_Ca_BS"/>
</dbReference>
<gene>
    <name evidence="12" type="primary">LOC105984741</name>
</gene>